<dbReference type="Pfam" id="PF06417">
    <property type="entry name" value="EMC4"/>
    <property type="match status" value="1"/>
</dbReference>
<keyword evidence="6 10" id="KW-1133">Transmembrane helix</keyword>
<name>A0A4U7KR11_9BASI</name>
<comment type="subcellular location">
    <subcellularLocation>
        <location evidence="1">Endoplasmic reticulum membrane</location>
        <topology evidence="1">Multi-pass membrane protein</topology>
    </subcellularLocation>
</comment>
<dbReference type="Proteomes" id="UP000306050">
    <property type="component" value="Chromosome SGRAM_3"/>
</dbReference>
<comment type="similarity">
    <text evidence="2 8">Belongs to the EMC4 family.</text>
</comment>
<keyword evidence="7 8" id="KW-0472">Membrane</keyword>
<evidence type="ECO:0000256" key="4">
    <source>
        <dbReference type="ARBA" id="ARBA00022692"/>
    </source>
</evidence>
<dbReference type="RefSeq" id="XP_029738738.1">
    <property type="nucleotide sequence ID" value="XM_029884988.1"/>
</dbReference>
<organism evidence="11 12">
    <name type="scientific">Sporisorium graminicola</name>
    <dbReference type="NCBI Taxonomy" id="280036"/>
    <lineage>
        <taxon>Eukaryota</taxon>
        <taxon>Fungi</taxon>
        <taxon>Dikarya</taxon>
        <taxon>Basidiomycota</taxon>
        <taxon>Ustilaginomycotina</taxon>
        <taxon>Ustilaginomycetes</taxon>
        <taxon>Ustilaginales</taxon>
        <taxon>Ustilaginaceae</taxon>
        <taxon>Sporisorium</taxon>
    </lineage>
</organism>
<evidence type="ECO:0000256" key="8">
    <source>
        <dbReference type="PIRNR" id="PIRNR017207"/>
    </source>
</evidence>
<dbReference type="GeneID" id="40727288"/>
<evidence type="ECO:0000256" key="5">
    <source>
        <dbReference type="ARBA" id="ARBA00022824"/>
    </source>
</evidence>
<dbReference type="GO" id="GO:0005789">
    <property type="term" value="C:endoplasmic reticulum membrane"/>
    <property type="evidence" value="ECO:0007669"/>
    <property type="project" value="UniProtKB-SubCell"/>
</dbReference>
<feature type="transmembrane region" description="Helical" evidence="10">
    <location>
        <begin position="133"/>
        <end position="153"/>
    </location>
</feature>
<evidence type="ECO:0000256" key="10">
    <source>
        <dbReference type="SAM" id="Phobius"/>
    </source>
</evidence>
<feature type="region of interest" description="Disordered" evidence="9">
    <location>
        <begin position="23"/>
        <end position="42"/>
    </location>
</feature>
<comment type="caution">
    <text evidence="11">The sequence shown here is derived from an EMBL/GenBank/DDBJ whole genome shotgun (WGS) entry which is preliminary data.</text>
</comment>
<accession>A0A4U7KR11</accession>
<reference evidence="11 12" key="1">
    <citation type="submission" date="2019-05" db="EMBL/GenBank/DDBJ databases">
        <title>Sporisorium graminicola CBS 10092 draft sequencing and annotation.</title>
        <authorList>
            <person name="Solano-Gonzalez S."/>
            <person name="Caddick M.X."/>
            <person name="Darby A."/>
        </authorList>
    </citation>
    <scope>NUCLEOTIDE SEQUENCE [LARGE SCALE GENOMIC DNA]</scope>
    <source>
        <strain evidence="11 12">CBS 10092</strain>
    </source>
</reference>
<evidence type="ECO:0000313" key="12">
    <source>
        <dbReference type="Proteomes" id="UP000306050"/>
    </source>
</evidence>
<keyword evidence="5" id="KW-0256">Endoplasmic reticulum</keyword>
<keyword evidence="4 10" id="KW-0812">Transmembrane</keyword>
<feature type="transmembrane region" description="Helical" evidence="10">
    <location>
        <begin position="88"/>
        <end position="113"/>
    </location>
</feature>
<dbReference type="PIRSF" id="PIRSF017207">
    <property type="entry name" value="UCP017207_TM-p85"/>
    <property type="match status" value="1"/>
</dbReference>
<evidence type="ECO:0000256" key="6">
    <source>
        <dbReference type="ARBA" id="ARBA00022989"/>
    </source>
</evidence>
<dbReference type="InterPro" id="IPR009445">
    <property type="entry name" value="TMEM85/Emc4"/>
</dbReference>
<dbReference type="KEGG" id="sgra:EX895_004393"/>
<evidence type="ECO:0000313" key="11">
    <source>
        <dbReference type="EMBL" id="TKY86753.1"/>
    </source>
</evidence>
<evidence type="ECO:0000256" key="7">
    <source>
        <dbReference type="ARBA" id="ARBA00023136"/>
    </source>
</evidence>
<gene>
    <name evidence="11" type="ORF">EX895_004393</name>
</gene>
<keyword evidence="12" id="KW-1185">Reference proteome</keyword>
<proteinExistence type="inferred from homology"/>
<evidence type="ECO:0000256" key="9">
    <source>
        <dbReference type="SAM" id="MobiDB-lite"/>
    </source>
</evidence>
<protein>
    <recommendedName>
        <fullName evidence="3 8">ER membrane protein complex subunit 4</fullName>
    </recommendedName>
</protein>
<evidence type="ECO:0000256" key="2">
    <source>
        <dbReference type="ARBA" id="ARBA00007715"/>
    </source>
</evidence>
<dbReference type="EMBL" id="SRRM01000016">
    <property type="protein sequence ID" value="TKY86753.1"/>
    <property type="molecule type" value="Genomic_DNA"/>
</dbReference>
<evidence type="ECO:0000256" key="1">
    <source>
        <dbReference type="ARBA" id="ARBA00004477"/>
    </source>
</evidence>
<dbReference type="AlphaFoldDB" id="A0A4U7KR11"/>
<dbReference type="PANTHER" id="PTHR19315">
    <property type="entry name" value="ER MEMBRANE PROTEIN COMPLEX SUBUNIT 4"/>
    <property type="match status" value="1"/>
</dbReference>
<evidence type="ECO:0000256" key="3">
    <source>
        <dbReference type="ARBA" id="ARBA00020820"/>
    </source>
</evidence>
<sequence>MVNTTKPQPQPLSAFRVNYAGTSKSKAQDLPDPIGFTDPDAVSKKQSKAKASAASAAAAQRADPAALKMAKAWELAYSPAKSLPMNAIMLYMSGSGVQIFSMMAVGMLITGPLRGIASMNSSFDRLSSPGQSLLLPKLLFVLCQLAGIAVGLYKCWSMGLLPTETSDWLAWRQPRTPLEFSPIH</sequence>
<dbReference type="OrthoDB" id="369569at2759"/>